<dbReference type="PANTHER" id="PTHR11922">
    <property type="entry name" value="GMP SYNTHASE-RELATED"/>
    <property type="match status" value="1"/>
</dbReference>
<keyword evidence="7 9" id="KW-0067">ATP-binding</keyword>
<dbReference type="InterPro" id="IPR004739">
    <property type="entry name" value="GMP_synth_GATase"/>
</dbReference>
<evidence type="ECO:0000256" key="7">
    <source>
        <dbReference type="ARBA" id="ARBA00022840"/>
    </source>
</evidence>
<evidence type="ECO:0000256" key="5">
    <source>
        <dbReference type="ARBA" id="ARBA00022749"/>
    </source>
</evidence>
<feature type="domain" description="GMPS ATP-PPase" evidence="11">
    <location>
        <begin position="195"/>
        <end position="388"/>
    </location>
</feature>
<dbReference type="eggNOG" id="COG0519">
    <property type="taxonomic scope" value="Bacteria"/>
</dbReference>
<dbReference type="RefSeq" id="WP_015940427.1">
    <property type="nucleotide sequence ID" value="NC_011831.1"/>
</dbReference>
<reference evidence="12" key="1">
    <citation type="submission" date="2008-12" db="EMBL/GenBank/DDBJ databases">
        <title>Complete sequence of Chloroflexus aggregans DSM 9485.</title>
        <authorList>
            <consortium name="US DOE Joint Genome Institute"/>
            <person name="Lucas S."/>
            <person name="Copeland A."/>
            <person name="Lapidus A."/>
            <person name="Glavina del Rio T."/>
            <person name="Dalin E."/>
            <person name="Tice H."/>
            <person name="Pitluck S."/>
            <person name="Foster B."/>
            <person name="Larimer F."/>
            <person name="Land M."/>
            <person name="Hauser L."/>
            <person name="Kyrpides N."/>
            <person name="Mikhailova N."/>
            <person name="Bryant D."/>
            <person name="Richardson P."/>
        </authorList>
    </citation>
    <scope>NUCLEOTIDE SEQUENCE</scope>
    <source>
        <strain evidence="12">DSM 9485</strain>
    </source>
</reference>
<comment type="function">
    <text evidence="1 9">Catalyzes the synthesis of GMP from XMP.</text>
</comment>
<keyword evidence="4 9" id="KW-0547">Nucleotide-binding</keyword>
<keyword evidence="13" id="KW-1185">Reference proteome</keyword>
<protein>
    <recommendedName>
        <fullName evidence="9">GMP synthase [glutamine-hydrolyzing]</fullName>
        <ecNumber evidence="9">6.3.5.2</ecNumber>
    </recommendedName>
    <alternativeName>
        <fullName evidence="9">GMP synthetase</fullName>
    </alternativeName>
    <alternativeName>
        <fullName evidence="9">Glutamine amidotransferase</fullName>
    </alternativeName>
</protein>
<dbReference type="eggNOG" id="COG0518">
    <property type="taxonomic scope" value="Bacteria"/>
</dbReference>
<dbReference type="Pfam" id="PF00117">
    <property type="entry name" value="GATase"/>
    <property type="match status" value="1"/>
</dbReference>
<feature type="binding site" evidence="10">
    <location>
        <begin position="223"/>
        <end position="229"/>
    </location>
    <ligand>
        <name>ATP</name>
        <dbReference type="ChEBI" id="CHEBI:30616"/>
    </ligand>
</feature>
<dbReference type="HAMAP" id="MF_00344">
    <property type="entry name" value="GMP_synthase"/>
    <property type="match status" value="1"/>
</dbReference>
<dbReference type="InterPro" id="IPR029062">
    <property type="entry name" value="Class_I_gatase-like"/>
</dbReference>
<dbReference type="InterPro" id="IPR014729">
    <property type="entry name" value="Rossmann-like_a/b/a_fold"/>
</dbReference>
<feature type="active site" evidence="9">
    <location>
        <position position="169"/>
    </location>
</feature>
<dbReference type="Proteomes" id="UP000002508">
    <property type="component" value="Chromosome"/>
</dbReference>
<gene>
    <name evidence="9" type="primary">guaA</name>
    <name evidence="12" type="ordered locus">Cagg_1667</name>
</gene>
<sequence>MTTHSIPVLDFGSQTAQLIVRRLRELGYYSELLAHDAPEAQIRALNPVGIVLSGGPASVYEPEAPTLPPWLIESKLPVLGICYGMQLISHTLGGVVRRPSGREYGPAMITVTQPHPLFADTPTEQPVWMSHGDRIEQLPTGFTAIAASQATPFAAIADDHRRWYGVQFHPEVVHTVYGRALLTNFAKLCGAKPEWQPSSFVTEAIERVRAQVGPHGRVICALSGGVDSAVAALIIHHAIGDRLTCVFVDNGLLRAGEAEQVINTFREHFHVPLIAVDAREEFLAALEGVVDPEQKRKIIGEKFIRIFEREARSLADVEFLAQGTLYPDVIESTAPDRPKAAKIKTHHNVGGLPADMQLKLVEPLRYLFKDEVRAAGLQLGLPEEWVWRHPFPGPGLAVRIIGTVTWERLETLRKADSIFLEELRASGYYRATQQAFAVLLPVQSVGVMGDGRSYGFTIALRAITTEDYMTADWARLPYELLAHVSSRIVNEVEGVNRVVYDISSKPPATIEWE</sequence>
<dbReference type="NCBIfam" id="TIGR00888">
    <property type="entry name" value="guaA_Nterm"/>
    <property type="match status" value="1"/>
</dbReference>
<dbReference type="Gene3D" id="3.40.50.880">
    <property type="match status" value="1"/>
</dbReference>
<evidence type="ECO:0000313" key="12">
    <source>
        <dbReference type="EMBL" id="ACL24568.1"/>
    </source>
</evidence>
<dbReference type="InterPro" id="IPR025777">
    <property type="entry name" value="GMPS_ATP_PPase_dom"/>
</dbReference>
<dbReference type="STRING" id="326427.Cagg_1667"/>
<dbReference type="FunFam" id="3.30.300.10:FF:000002">
    <property type="entry name" value="GMP synthase [glutamine-hydrolyzing]"/>
    <property type="match status" value="1"/>
</dbReference>
<dbReference type="PROSITE" id="PS51273">
    <property type="entry name" value="GATASE_TYPE_1"/>
    <property type="match status" value="1"/>
</dbReference>
<keyword evidence="3 9" id="KW-0436">Ligase</keyword>
<dbReference type="Gene3D" id="3.40.50.620">
    <property type="entry name" value="HUPs"/>
    <property type="match status" value="1"/>
</dbReference>
<dbReference type="KEGG" id="cag:Cagg_1667"/>
<dbReference type="GO" id="GO:0005524">
    <property type="term" value="F:ATP binding"/>
    <property type="evidence" value="ECO:0007669"/>
    <property type="project" value="UniProtKB-UniRule"/>
</dbReference>
<dbReference type="FunFam" id="3.40.50.620:FF:000001">
    <property type="entry name" value="GMP synthase [glutamine-hydrolyzing]"/>
    <property type="match status" value="1"/>
</dbReference>
<dbReference type="SUPFAM" id="SSF52317">
    <property type="entry name" value="Class I glutamine amidotransferase-like"/>
    <property type="match status" value="1"/>
</dbReference>
<dbReference type="PROSITE" id="PS51553">
    <property type="entry name" value="GMPS_ATP_PPASE"/>
    <property type="match status" value="1"/>
</dbReference>
<dbReference type="HOGENOM" id="CLU_014340_0_5_0"/>
<dbReference type="CDD" id="cd01997">
    <property type="entry name" value="GMP_synthase_C"/>
    <property type="match status" value="1"/>
</dbReference>
<dbReference type="OrthoDB" id="9802219at2"/>
<accession>B8GA53</accession>
<dbReference type="CDD" id="cd01742">
    <property type="entry name" value="GATase1_GMP_Synthase"/>
    <property type="match status" value="1"/>
</dbReference>
<evidence type="ECO:0000256" key="10">
    <source>
        <dbReference type="PROSITE-ProRule" id="PRU00886"/>
    </source>
</evidence>
<comment type="subunit">
    <text evidence="9">Homodimer.</text>
</comment>
<keyword evidence="5 9" id="KW-0332">GMP biosynthesis</keyword>
<dbReference type="Gene3D" id="3.30.300.10">
    <property type="match status" value="1"/>
</dbReference>
<dbReference type="SUPFAM" id="SSF54810">
    <property type="entry name" value="GMP synthetase C-terminal dimerisation domain"/>
    <property type="match status" value="1"/>
</dbReference>
<keyword evidence="6 9" id="KW-0658">Purine biosynthesis</keyword>
<dbReference type="InterPro" id="IPR017926">
    <property type="entry name" value="GATASE"/>
</dbReference>
<dbReference type="EMBL" id="CP001337">
    <property type="protein sequence ID" value="ACL24568.1"/>
    <property type="molecule type" value="Genomic_DNA"/>
</dbReference>
<organism evidence="12 13">
    <name type="scientific">Chloroflexus aggregans (strain MD-66 / DSM 9485)</name>
    <dbReference type="NCBI Taxonomy" id="326427"/>
    <lineage>
        <taxon>Bacteria</taxon>
        <taxon>Bacillati</taxon>
        <taxon>Chloroflexota</taxon>
        <taxon>Chloroflexia</taxon>
        <taxon>Chloroflexales</taxon>
        <taxon>Chloroflexineae</taxon>
        <taxon>Chloroflexaceae</taxon>
        <taxon>Chloroflexus</taxon>
    </lineage>
</organism>
<dbReference type="GO" id="GO:0003921">
    <property type="term" value="F:GMP synthase activity"/>
    <property type="evidence" value="ECO:0007669"/>
    <property type="project" value="InterPro"/>
</dbReference>
<dbReference type="PRINTS" id="PR00096">
    <property type="entry name" value="GATASE"/>
</dbReference>
<comment type="catalytic activity">
    <reaction evidence="9">
        <text>XMP + L-glutamine + ATP + H2O = GMP + L-glutamate + AMP + diphosphate + 2 H(+)</text>
        <dbReference type="Rhea" id="RHEA:11680"/>
        <dbReference type="ChEBI" id="CHEBI:15377"/>
        <dbReference type="ChEBI" id="CHEBI:15378"/>
        <dbReference type="ChEBI" id="CHEBI:29985"/>
        <dbReference type="ChEBI" id="CHEBI:30616"/>
        <dbReference type="ChEBI" id="CHEBI:33019"/>
        <dbReference type="ChEBI" id="CHEBI:57464"/>
        <dbReference type="ChEBI" id="CHEBI:58115"/>
        <dbReference type="ChEBI" id="CHEBI:58359"/>
        <dbReference type="ChEBI" id="CHEBI:456215"/>
        <dbReference type="EC" id="6.3.5.2"/>
    </reaction>
</comment>
<evidence type="ECO:0000313" key="13">
    <source>
        <dbReference type="Proteomes" id="UP000002508"/>
    </source>
</evidence>
<dbReference type="FunFam" id="3.40.50.880:FF:000001">
    <property type="entry name" value="GMP synthase [glutamine-hydrolyzing]"/>
    <property type="match status" value="1"/>
</dbReference>
<keyword evidence="8 9" id="KW-0315">Glutamine amidotransferase</keyword>
<feature type="active site" evidence="9">
    <location>
        <position position="171"/>
    </location>
</feature>
<dbReference type="MEROPS" id="C26.957"/>
<evidence type="ECO:0000256" key="9">
    <source>
        <dbReference type="HAMAP-Rule" id="MF_00344"/>
    </source>
</evidence>
<name>B8GA53_CHLAD</name>
<dbReference type="UniPathway" id="UPA00189">
    <property type="reaction ID" value="UER00296"/>
</dbReference>
<dbReference type="NCBIfam" id="NF000848">
    <property type="entry name" value="PRK00074.1"/>
    <property type="match status" value="1"/>
</dbReference>
<feature type="active site" description="Nucleophile" evidence="9">
    <location>
        <position position="82"/>
    </location>
</feature>
<dbReference type="GO" id="GO:0005829">
    <property type="term" value="C:cytosol"/>
    <property type="evidence" value="ECO:0007669"/>
    <property type="project" value="TreeGrafter"/>
</dbReference>
<dbReference type="SUPFAM" id="SSF52402">
    <property type="entry name" value="Adenine nucleotide alpha hydrolases-like"/>
    <property type="match status" value="1"/>
</dbReference>
<evidence type="ECO:0000256" key="2">
    <source>
        <dbReference type="ARBA" id="ARBA00005153"/>
    </source>
</evidence>
<dbReference type="InterPro" id="IPR001674">
    <property type="entry name" value="GMP_synth_C"/>
</dbReference>
<proteinExistence type="inferred from homology"/>
<dbReference type="Pfam" id="PF03054">
    <property type="entry name" value="tRNA_Me_trans"/>
    <property type="match status" value="1"/>
</dbReference>
<dbReference type="PANTHER" id="PTHR11922:SF2">
    <property type="entry name" value="GMP SYNTHASE [GLUTAMINE-HYDROLYZING]"/>
    <property type="match status" value="1"/>
</dbReference>
<evidence type="ECO:0000256" key="4">
    <source>
        <dbReference type="ARBA" id="ARBA00022741"/>
    </source>
</evidence>
<evidence type="ECO:0000256" key="1">
    <source>
        <dbReference type="ARBA" id="ARBA00002332"/>
    </source>
</evidence>
<evidence type="ECO:0000259" key="11">
    <source>
        <dbReference type="PROSITE" id="PS51553"/>
    </source>
</evidence>
<comment type="pathway">
    <text evidence="2 9">Purine metabolism; GMP biosynthesis; GMP from XMP (L-Gln route): step 1/1.</text>
</comment>
<evidence type="ECO:0000256" key="6">
    <source>
        <dbReference type="ARBA" id="ARBA00022755"/>
    </source>
</evidence>
<dbReference type="AlphaFoldDB" id="B8GA53"/>
<dbReference type="InterPro" id="IPR022955">
    <property type="entry name" value="GMP_synthase"/>
</dbReference>
<dbReference type="Pfam" id="PF00958">
    <property type="entry name" value="GMP_synt_C"/>
    <property type="match status" value="1"/>
</dbReference>
<dbReference type="NCBIfam" id="TIGR00884">
    <property type="entry name" value="guaA_Cterm"/>
    <property type="match status" value="1"/>
</dbReference>
<dbReference type="PRINTS" id="PR00097">
    <property type="entry name" value="ANTSNTHASEII"/>
</dbReference>
<evidence type="ECO:0000256" key="3">
    <source>
        <dbReference type="ARBA" id="ARBA00022598"/>
    </source>
</evidence>
<dbReference type="EC" id="6.3.5.2" evidence="9"/>
<evidence type="ECO:0000256" key="8">
    <source>
        <dbReference type="ARBA" id="ARBA00022962"/>
    </source>
</evidence>